<dbReference type="Proteomes" id="UP000463470">
    <property type="component" value="Unassembled WGS sequence"/>
</dbReference>
<keyword evidence="3" id="KW-1185">Reference proteome</keyword>
<name>A0A845KY01_9FIRM</name>
<evidence type="ECO:0000313" key="3">
    <source>
        <dbReference type="Proteomes" id="UP000463470"/>
    </source>
</evidence>
<dbReference type="RefSeq" id="WP_161253249.1">
    <property type="nucleotide sequence ID" value="NZ_WXEY01000001.1"/>
</dbReference>
<feature type="region of interest" description="Disordered" evidence="1">
    <location>
        <begin position="83"/>
        <end position="124"/>
    </location>
</feature>
<dbReference type="AlphaFoldDB" id="A0A845KY01"/>
<reference evidence="2 3" key="1">
    <citation type="submission" date="2020-01" db="EMBL/GenBank/DDBJ databases">
        <title>Whole-genome sequence of Heliobacterium undosum DSM 13378.</title>
        <authorList>
            <person name="Kyndt J.A."/>
            <person name="Meyer T.E."/>
        </authorList>
    </citation>
    <scope>NUCLEOTIDE SEQUENCE [LARGE SCALE GENOMIC DNA]</scope>
    <source>
        <strain evidence="2 3">DSM 13378</strain>
    </source>
</reference>
<comment type="caution">
    <text evidence="2">The sequence shown here is derived from an EMBL/GenBank/DDBJ whole genome shotgun (WGS) entry which is preliminary data.</text>
</comment>
<protein>
    <submittedName>
        <fullName evidence="2">Uncharacterized protein</fullName>
    </submittedName>
</protein>
<accession>A0A845KY01</accession>
<gene>
    <name evidence="2" type="ORF">GTO91_00545</name>
</gene>
<feature type="region of interest" description="Disordered" evidence="1">
    <location>
        <begin position="204"/>
        <end position="224"/>
    </location>
</feature>
<evidence type="ECO:0000256" key="1">
    <source>
        <dbReference type="SAM" id="MobiDB-lite"/>
    </source>
</evidence>
<sequence>MMTGFPNDVATREKALQTLDEEYRRYRQALEAAFTMAETMMQKALEPVRTELQTIRERLESMPTTPDIPQIPGQGILTDLSESAPNLAAPGSAENSAGSGEGGAARRPRSRKKEKTEEKAKAPRIRWGTTDEEIRHTVFEQLRSLEEKGKDITITTIKSEVPSMMRYVYGDKALFKGIGELLEEYRSEGVKKEPSSIASQVIELPSRREGSDFDGPEPDPAPISAPMVTVESEAALFKPDLPVAPVGSLLDLSKV</sequence>
<feature type="compositionally biased region" description="Low complexity" evidence="1">
    <location>
        <begin position="88"/>
        <end position="98"/>
    </location>
</feature>
<evidence type="ECO:0000313" key="2">
    <source>
        <dbReference type="EMBL" id="MZP28213.1"/>
    </source>
</evidence>
<proteinExistence type="predicted"/>
<dbReference type="OrthoDB" id="2080464at2"/>
<organism evidence="2 3">
    <name type="scientific">Heliomicrobium undosum</name>
    <dbReference type="NCBI Taxonomy" id="121734"/>
    <lineage>
        <taxon>Bacteria</taxon>
        <taxon>Bacillati</taxon>
        <taxon>Bacillota</taxon>
        <taxon>Clostridia</taxon>
        <taxon>Eubacteriales</taxon>
        <taxon>Heliobacteriaceae</taxon>
        <taxon>Heliomicrobium</taxon>
    </lineage>
</organism>
<dbReference type="EMBL" id="WXEY01000001">
    <property type="protein sequence ID" value="MZP28213.1"/>
    <property type="molecule type" value="Genomic_DNA"/>
</dbReference>